<name>A0AAN8RVI1_9PEZI</name>
<proteinExistence type="predicted"/>
<protein>
    <submittedName>
        <fullName evidence="2">Uncharacterized protein</fullName>
    </submittedName>
</protein>
<dbReference type="EMBL" id="JAVHJM010000003">
    <property type="protein sequence ID" value="KAK6517080.1"/>
    <property type="molecule type" value="Genomic_DNA"/>
</dbReference>
<evidence type="ECO:0000256" key="1">
    <source>
        <dbReference type="SAM" id="MobiDB-lite"/>
    </source>
</evidence>
<sequence length="562" mass="63048">MLLGVFSRSYPKYAYGKRICVLVLWTLLSQSCLTYYILHLRENRPDYFAEDNRRQMNGRLGPKIPGVCYRYKQLNGSEKSEYLVIYNPPDDPPVSAIAFSRSQVCPEERYALSGRLILAVVLDLNQLEGVHLVNLTALGPDVAFHDATLVSIDPSIPGGDPNRLLANTKNDPRPGVYAWMKKGGIHLFERKRVFFPGNVYRIPDPLDKLKTANQGGRLFYGYLMDLAERYLLSKKSPEDFERSEFALDVVTYEQKLQEYISDILSKGDTSDEARTGRLPSLPVSKAKVRKNDWLVGFVRSLIDAHVEPEPQQSEIESEGSQFTGQDVVQMLGELEELVGPLDDVSSYNERAPGINSPEQEIEVSEGSHDIITESGSGKDVMSSKAQEEEMNSWRDTGHVSMQGDTESHDQPFSDETPELSLGIQEDANEEPQQANSENLPNEFVVDVMAENLRQNIGSPQLSMDSDDDFEYWNPYSYGATSTGRGIDPRRRIPQMEDAFSDPNPLVAGLTDQSQLGRQNTLARLDRSPVSGSIQSPRLDNDEQFEVGPGRRRRSPQNLASQT</sequence>
<evidence type="ECO:0000313" key="2">
    <source>
        <dbReference type="EMBL" id="KAK6517080.1"/>
    </source>
</evidence>
<gene>
    <name evidence="2" type="ORF">TWF506_006958</name>
</gene>
<evidence type="ECO:0000313" key="3">
    <source>
        <dbReference type="Proteomes" id="UP001307849"/>
    </source>
</evidence>
<feature type="compositionally biased region" description="Basic and acidic residues" evidence="1">
    <location>
        <begin position="385"/>
        <end position="397"/>
    </location>
</feature>
<feature type="region of interest" description="Disordered" evidence="1">
    <location>
        <begin position="343"/>
        <end position="417"/>
    </location>
</feature>
<dbReference type="AlphaFoldDB" id="A0AAN8RVI1"/>
<feature type="region of interest" description="Disordered" evidence="1">
    <location>
        <begin position="493"/>
        <end position="562"/>
    </location>
</feature>
<dbReference type="Proteomes" id="UP001307849">
    <property type="component" value="Unassembled WGS sequence"/>
</dbReference>
<organism evidence="2 3">
    <name type="scientific">Arthrobotrys conoides</name>
    <dbReference type="NCBI Taxonomy" id="74498"/>
    <lineage>
        <taxon>Eukaryota</taxon>
        <taxon>Fungi</taxon>
        <taxon>Dikarya</taxon>
        <taxon>Ascomycota</taxon>
        <taxon>Pezizomycotina</taxon>
        <taxon>Orbiliomycetes</taxon>
        <taxon>Orbiliales</taxon>
        <taxon>Orbiliaceae</taxon>
        <taxon>Arthrobotrys</taxon>
    </lineage>
</organism>
<feature type="compositionally biased region" description="Polar residues" evidence="1">
    <location>
        <begin position="510"/>
        <end position="521"/>
    </location>
</feature>
<comment type="caution">
    <text evidence="2">The sequence shown here is derived from an EMBL/GenBank/DDBJ whole genome shotgun (WGS) entry which is preliminary data.</text>
</comment>
<keyword evidence="3" id="KW-1185">Reference proteome</keyword>
<accession>A0AAN8RVI1</accession>
<reference evidence="2 3" key="1">
    <citation type="submission" date="2019-10" db="EMBL/GenBank/DDBJ databases">
        <authorList>
            <person name="Palmer J.M."/>
        </authorList>
    </citation>
    <scope>NUCLEOTIDE SEQUENCE [LARGE SCALE GENOMIC DNA]</scope>
    <source>
        <strain evidence="2 3">TWF506</strain>
    </source>
</reference>